<dbReference type="InterPro" id="IPR025110">
    <property type="entry name" value="AMP-bd_C"/>
</dbReference>
<dbReference type="Pfam" id="PF00501">
    <property type="entry name" value="AMP-binding"/>
    <property type="match status" value="1"/>
</dbReference>
<protein>
    <submittedName>
        <fullName evidence="3">O-succinylbenzoate--CoA ligase</fullName>
        <ecNumber evidence="3">6.2.1.26</ecNumber>
    </submittedName>
</protein>
<reference evidence="3 4" key="1">
    <citation type="submission" date="2023-03" db="EMBL/GenBank/DDBJ databases">
        <title>YIM 133296 draft genome.</title>
        <authorList>
            <person name="Xiong L."/>
        </authorList>
    </citation>
    <scope>NUCLEOTIDE SEQUENCE [LARGE SCALE GENOMIC DNA]</scope>
    <source>
        <strain evidence="3 4">YIM 133296</strain>
    </source>
</reference>
<dbReference type="InterPro" id="IPR000873">
    <property type="entry name" value="AMP-dep_synth/lig_dom"/>
</dbReference>
<dbReference type="GO" id="GO:0008756">
    <property type="term" value="F:o-succinylbenzoate-CoA ligase activity"/>
    <property type="evidence" value="ECO:0007669"/>
    <property type="project" value="UniProtKB-EC"/>
</dbReference>
<dbReference type="InterPro" id="IPR045851">
    <property type="entry name" value="AMP-bd_C_sf"/>
</dbReference>
<proteinExistence type="predicted"/>
<gene>
    <name evidence="3" type="primary">menE</name>
    <name evidence="3" type="ORF">P4R38_10285</name>
</gene>
<keyword evidence="3" id="KW-0436">Ligase</keyword>
<keyword evidence="4" id="KW-1185">Reference proteome</keyword>
<dbReference type="Gene3D" id="3.30.300.30">
    <property type="match status" value="1"/>
</dbReference>
<feature type="domain" description="AMP-dependent synthetase/ligase" evidence="1">
    <location>
        <begin position="43"/>
        <end position="222"/>
    </location>
</feature>
<dbReference type="SUPFAM" id="SSF56801">
    <property type="entry name" value="Acetyl-CoA synthetase-like"/>
    <property type="match status" value="1"/>
</dbReference>
<accession>A0ABT6C6R4</accession>
<organism evidence="3 4">
    <name type="scientific">Luteipulveratus flavus</name>
    <dbReference type="NCBI Taxonomy" id="3031728"/>
    <lineage>
        <taxon>Bacteria</taxon>
        <taxon>Bacillati</taxon>
        <taxon>Actinomycetota</taxon>
        <taxon>Actinomycetes</taxon>
        <taxon>Micrococcales</taxon>
        <taxon>Dermacoccaceae</taxon>
        <taxon>Luteipulveratus</taxon>
    </lineage>
</organism>
<evidence type="ECO:0000313" key="3">
    <source>
        <dbReference type="EMBL" id="MDF8264631.1"/>
    </source>
</evidence>
<dbReference type="PANTHER" id="PTHR43767">
    <property type="entry name" value="LONG-CHAIN-FATTY-ACID--COA LIGASE"/>
    <property type="match status" value="1"/>
</dbReference>
<evidence type="ECO:0000259" key="1">
    <source>
        <dbReference type="Pfam" id="PF00501"/>
    </source>
</evidence>
<dbReference type="EMBL" id="JAROAV010000028">
    <property type="protein sequence ID" value="MDF8264631.1"/>
    <property type="molecule type" value="Genomic_DNA"/>
</dbReference>
<dbReference type="PANTHER" id="PTHR43767:SF1">
    <property type="entry name" value="NONRIBOSOMAL PEPTIDE SYNTHASE PES1 (EUROFUNG)-RELATED"/>
    <property type="match status" value="1"/>
</dbReference>
<sequence>MPALVPFAVDPAALPAYLEALAQALDGSGPALLPYAAGSSEPQVQDDADLPDELALVMSTSGSTGVPKRALLTRANLEASAHATHARLGGAGQWLLPMPAHHIAGTQVLVRSIVASTNAVLLNLENGFSTTDFADAVAWMLPARRYTSLVPTQLVRLLEDPAAVKALTTFDAVLLGGAASPPRLLARAAAAGVTVVPTYGMSETAGGCVYAGRPLDGTTVSIGADGRIGLAGPTVASGYLADPDRTAGAFDRDEDGRPRFWTDDVGELSADGLLHVLGRLDDLITTGGLKVAPRLVEEAALELPEISEAVAVGTADEEWGQVVSLAVVPARGTVPGLTAVRDALGDRLPAYALPRRLLVLDALPLRGPGKPDRAALAISDGWQNRGIGTRDEG</sequence>
<dbReference type="Gene3D" id="3.40.50.12780">
    <property type="entry name" value="N-terminal domain of ligase-like"/>
    <property type="match status" value="1"/>
</dbReference>
<dbReference type="InterPro" id="IPR050237">
    <property type="entry name" value="ATP-dep_AMP-bd_enzyme"/>
</dbReference>
<dbReference type="Pfam" id="PF13193">
    <property type="entry name" value="AMP-binding_C"/>
    <property type="match status" value="1"/>
</dbReference>
<dbReference type="RefSeq" id="WP_277192060.1">
    <property type="nucleotide sequence ID" value="NZ_JAROAV010000028.1"/>
</dbReference>
<evidence type="ECO:0000259" key="2">
    <source>
        <dbReference type="Pfam" id="PF13193"/>
    </source>
</evidence>
<dbReference type="NCBIfam" id="NF005877">
    <property type="entry name" value="PRK07824.1"/>
    <property type="match status" value="1"/>
</dbReference>
<dbReference type="InterPro" id="IPR042099">
    <property type="entry name" value="ANL_N_sf"/>
</dbReference>
<evidence type="ECO:0000313" key="4">
    <source>
        <dbReference type="Proteomes" id="UP001528912"/>
    </source>
</evidence>
<name>A0ABT6C6R4_9MICO</name>
<comment type="caution">
    <text evidence="3">The sequence shown here is derived from an EMBL/GenBank/DDBJ whole genome shotgun (WGS) entry which is preliminary data.</text>
</comment>
<feature type="domain" description="AMP-binding enzyme C-terminal" evidence="2">
    <location>
        <begin position="296"/>
        <end position="370"/>
    </location>
</feature>
<dbReference type="EC" id="6.2.1.26" evidence="3"/>
<dbReference type="Proteomes" id="UP001528912">
    <property type="component" value="Unassembled WGS sequence"/>
</dbReference>